<dbReference type="EMBL" id="JABFCR010000023">
    <property type="protein sequence ID" value="NNU33888.1"/>
    <property type="molecule type" value="Genomic_DNA"/>
</dbReference>
<dbReference type="Proteomes" id="UP000566071">
    <property type="component" value="Unassembled WGS sequence"/>
</dbReference>
<keyword evidence="2" id="KW-1185">Reference proteome</keyword>
<evidence type="ECO:0008006" key="3">
    <source>
        <dbReference type="Google" id="ProtNLM"/>
    </source>
</evidence>
<comment type="caution">
    <text evidence="1">The sequence shown here is derived from an EMBL/GenBank/DDBJ whole genome shotgun (WGS) entry which is preliminary data.</text>
</comment>
<reference evidence="1 2" key="1">
    <citation type="submission" date="2020-05" db="EMBL/GenBank/DDBJ databases">
        <authorList>
            <person name="Khan S.A."/>
            <person name="Jeon C.O."/>
            <person name="Chun B.H."/>
        </authorList>
    </citation>
    <scope>NUCLEOTIDE SEQUENCE [LARGE SCALE GENOMIC DNA]</scope>
    <source>
        <strain evidence="1 2">S1162</strain>
    </source>
</reference>
<evidence type="ECO:0000313" key="1">
    <source>
        <dbReference type="EMBL" id="NNU33888.1"/>
    </source>
</evidence>
<proteinExistence type="predicted"/>
<accession>A0ABX1W2P6</accession>
<evidence type="ECO:0000313" key="2">
    <source>
        <dbReference type="Proteomes" id="UP000566071"/>
    </source>
</evidence>
<organism evidence="1 2">
    <name type="scientific">Mucilaginibacter humi</name>
    <dbReference type="NCBI Taxonomy" id="2732510"/>
    <lineage>
        <taxon>Bacteria</taxon>
        <taxon>Pseudomonadati</taxon>
        <taxon>Bacteroidota</taxon>
        <taxon>Sphingobacteriia</taxon>
        <taxon>Sphingobacteriales</taxon>
        <taxon>Sphingobacteriaceae</taxon>
        <taxon>Mucilaginibacter</taxon>
    </lineage>
</organism>
<sequence length="59" mass="6779">MINAIIIDDENSAIITLKNDLLTYCPEVNVTQCFTRATDALEYVKTNKPDMIFRILICR</sequence>
<name>A0ABX1W2P6_9SPHI</name>
<dbReference type="RefSeq" id="WP_175269570.1">
    <property type="nucleotide sequence ID" value="NZ_JABFCR010000023.1"/>
</dbReference>
<protein>
    <recommendedName>
        <fullName evidence="3">Response regulatory domain-containing protein</fullName>
    </recommendedName>
</protein>
<gene>
    <name evidence="1" type="ORF">HK413_06550</name>
</gene>